<accession>A0A1X7VXD8</accession>
<proteinExistence type="predicted"/>
<sequence length="177" mass="18748">MPLCLLIALLHFYDDTILIHKILQTYFIMDDAGDEHIVHPPPPVAGDGRPPPPPPALPIPVRRAGGLPVLPPGGAPVLPPGGAPVLPPGGAPVLPPGGAPVLPHGGAPPAPGLPLLQQQRQQIIAQLRAVNRQIYANLPRRAGRGRGRRPRPRGAMLKNNQTVNQKYISVKPGKKIH</sequence>
<reference evidence="1" key="1">
    <citation type="submission" date="2017-05" db="UniProtKB">
        <authorList>
            <consortium name="EnsemblMetazoa"/>
        </authorList>
    </citation>
    <scope>IDENTIFICATION</scope>
</reference>
<dbReference type="InParanoid" id="A0A1X7VXD8"/>
<dbReference type="eggNOG" id="ENOG502SESY">
    <property type="taxonomic scope" value="Eukaryota"/>
</dbReference>
<evidence type="ECO:0000313" key="1">
    <source>
        <dbReference type="EnsemblMetazoa" id="Aqu2.1.44530_001"/>
    </source>
</evidence>
<protein>
    <submittedName>
        <fullName evidence="1">Uncharacterized protein</fullName>
    </submittedName>
</protein>
<organism evidence="1">
    <name type="scientific">Amphimedon queenslandica</name>
    <name type="common">Sponge</name>
    <dbReference type="NCBI Taxonomy" id="400682"/>
    <lineage>
        <taxon>Eukaryota</taxon>
        <taxon>Metazoa</taxon>
        <taxon>Porifera</taxon>
        <taxon>Demospongiae</taxon>
        <taxon>Heteroscleromorpha</taxon>
        <taxon>Haplosclerida</taxon>
        <taxon>Niphatidae</taxon>
        <taxon>Amphimedon</taxon>
    </lineage>
</organism>
<dbReference type="EnsemblMetazoa" id="Aqu2.1.44530_001">
    <property type="protein sequence ID" value="Aqu2.1.44530_001"/>
    <property type="gene ID" value="Aqu2.1.44530"/>
</dbReference>
<dbReference type="AlphaFoldDB" id="A0A1X7VXD8"/>
<name>A0A1X7VXD8_AMPQE</name>